<dbReference type="InterPro" id="IPR036108">
    <property type="entry name" value="4pyrrol_syn_uPrphyn_synt_sf"/>
</dbReference>
<dbReference type="GO" id="GO:0008168">
    <property type="term" value="F:methyltransferase activity"/>
    <property type="evidence" value="ECO:0007669"/>
    <property type="project" value="UniProtKB-KW"/>
</dbReference>
<proteinExistence type="inferred from homology"/>
<dbReference type="PANTHER" id="PTHR38042">
    <property type="entry name" value="UROPORPHYRINOGEN-III SYNTHASE, CHLOROPLASTIC"/>
    <property type="match status" value="1"/>
</dbReference>
<dbReference type="Pfam" id="PF00590">
    <property type="entry name" value="TP_methylase"/>
    <property type="match status" value="1"/>
</dbReference>
<comment type="function">
    <text evidence="6 9">Catalyzes cyclization of the linear tetrapyrrole, hydroxymethylbilane, to the macrocyclic uroporphyrinogen III.</text>
</comment>
<keyword evidence="13" id="KW-1185">Reference proteome</keyword>
<evidence type="ECO:0000256" key="8">
    <source>
        <dbReference type="ARBA" id="ARBA00048617"/>
    </source>
</evidence>
<evidence type="ECO:0000256" key="9">
    <source>
        <dbReference type="RuleBase" id="RU366031"/>
    </source>
</evidence>
<dbReference type="GO" id="GO:0006782">
    <property type="term" value="P:protoporphyrinogen IX biosynthetic process"/>
    <property type="evidence" value="ECO:0007669"/>
    <property type="project" value="UniProtKB-UniRule"/>
</dbReference>
<comment type="catalytic activity">
    <reaction evidence="8 9">
        <text>hydroxymethylbilane = uroporphyrinogen III + H2O</text>
        <dbReference type="Rhea" id="RHEA:18965"/>
        <dbReference type="ChEBI" id="CHEBI:15377"/>
        <dbReference type="ChEBI" id="CHEBI:57308"/>
        <dbReference type="ChEBI" id="CHEBI:57845"/>
        <dbReference type="EC" id="4.2.1.75"/>
    </reaction>
</comment>
<keyword evidence="12" id="KW-0808">Transferase</keyword>
<dbReference type="Proteomes" id="UP000198660">
    <property type="component" value="Unassembled WGS sequence"/>
</dbReference>
<keyword evidence="5 9" id="KW-0627">Porphyrin biosynthesis</keyword>
<keyword evidence="12" id="KW-0489">Methyltransferase</keyword>
<dbReference type="InterPro" id="IPR014777">
    <property type="entry name" value="4pyrrole_Mease_sub1"/>
</dbReference>
<dbReference type="SUPFAM" id="SSF69618">
    <property type="entry name" value="HemD-like"/>
    <property type="match status" value="1"/>
</dbReference>
<dbReference type="InterPro" id="IPR039793">
    <property type="entry name" value="UROS/Hem4"/>
</dbReference>
<reference evidence="13" key="1">
    <citation type="submission" date="2016-10" db="EMBL/GenBank/DDBJ databases">
        <authorList>
            <person name="Varghese N."/>
            <person name="Submissions S."/>
        </authorList>
    </citation>
    <scope>NUCLEOTIDE SEQUENCE [LARGE SCALE GENOMIC DNA]</scope>
    <source>
        <strain evidence="13">DSM 45789</strain>
    </source>
</reference>
<dbReference type="AlphaFoldDB" id="A0A1I6UCT7"/>
<evidence type="ECO:0000256" key="5">
    <source>
        <dbReference type="ARBA" id="ARBA00023244"/>
    </source>
</evidence>
<feature type="domain" description="Tetrapyrrole methylase" evidence="10">
    <location>
        <begin position="4"/>
        <end position="125"/>
    </location>
</feature>
<dbReference type="Gene3D" id="3.40.50.10090">
    <property type="match status" value="2"/>
</dbReference>
<evidence type="ECO:0000259" key="11">
    <source>
        <dbReference type="Pfam" id="PF02602"/>
    </source>
</evidence>
<evidence type="ECO:0000256" key="6">
    <source>
        <dbReference type="ARBA" id="ARBA00037589"/>
    </source>
</evidence>
<dbReference type="CDD" id="cd06578">
    <property type="entry name" value="HemD"/>
    <property type="match status" value="1"/>
</dbReference>
<feature type="domain" description="Tetrapyrrole biosynthesis uroporphyrinogen III synthase" evidence="11">
    <location>
        <begin position="233"/>
        <end position="464"/>
    </location>
</feature>
<dbReference type="GO" id="GO:0004852">
    <property type="term" value="F:uroporphyrinogen-III synthase activity"/>
    <property type="evidence" value="ECO:0007669"/>
    <property type="project" value="UniProtKB-UniRule"/>
</dbReference>
<evidence type="ECO:0000256" key="3">
    <source>
        <dbReference type="ARBA" id="ARBA00013109"/>
    </source>
</evidence>
<comment type="pathway">
    <text evidence="1 9">Porphyrin-containing compound metabolism; protoporphyrin-IX biosynthesis; coproporphyrinogen-III from 5-aminolevulinate: step 3/4.</text>
</comment>
<dbReference type="GO" id="GO:0032259">
    <property type="term" value="P:methylation"/>
    <property type="evidence" value="ECO:0007669"/>
    <property type="project" value="UniProtKB-KW"/>
</dbReference>
<protein>
    <recommendedName>
        <fullName evidence="7 9">Uroporphyrinogen-III synthase</fullName>
        <ecNumber evidence="3 9">4.2.1.75</ecNumber>
    </recommendedName>
</protein>
<dbReference type="InterPro" id="IPR003754">
    <property type="entry name" value="4pyrrol_synth_uPrphyn_synth"/>
</dbReference>
<dbReference type="GO" id="GO:0006780">
    <property type="term" value="P:uroporphyrinogen III biosynthetic process"/>
    <property type="evidence" value="ECO:0007669"/>
    <property type="project" value="UniProtKB-UniRule"/>
</dbReference>
<dbReference type="Gene3D" id="3.40.1010.10">
    <property type="entry name" value="Cobalt-precorrin-4 Transmethylase, Domain 1"/>
    <property type="match status" value="1"/>
</dbReference>
<keyword evidence="4 9" id="KW-0456">Lyase</keyword>
<evidence type="ECO:0000256" key="7">
    <source>
        <dbReference type="ARBA" id="ARBA00040167"/>
    </source>
</evidence>
<evidence type="ECO:0000256" key="2">
    <source>
        <dbReference type="ARBA" id="ARBA00008133"/>
    </source>
</evidence>
<name>A0A1I6UCT7_9BACL</name>
<gene>
    <name evidence="12" type="ORF">SAMN05444972_11559</name>
</gene>
<dbReference type="OrthoDB" id="9815856at2"/>
<organism evidence="12 13">
    <name type="scientific">Marininema halotolerans</name>
    <dbReference type="NCBI Taxonomy" id="1155944"/>
    <lineage>
        <taxon>Bacteria</taxon>
        <taxon>Bacillati</taxon>
        <taxon>Bacillota</taxon>
        <taxon>Bacilli</taxon>
        <taxon>Bacillales</taxon>
        <taxon>Thermoactinomycetaceae</taxon>
        <taxon>Marininema</taxon>
    </lineage>
</organism>
<dbReference type="EC" id="4.2.1.75" evidence="3 9"/>
<evidence type="ECO:0000256" key="1">
    <source>
        <dbReference type="ARBA" id="ARBA00004772"/>
    </source>
</evidence>
<evidence type="ECO:0000313" key="12">
    <source>
        <dbReference type="EMBL" id="SFS99243.1"/>
    </source>
</evidence>
<dbReference type="EMBL" id="FPAA01000015">
    <property type="protein sequence ID" value="SFS99243.1"/>
    <property type="molecule type" value="Genomic_DNA"/>
</dbReference>
<dbReference type="SUPFAM" id="SSF53790">
    <property type="entry name" value="Tetrapyrrole methylase"/>
    <property type="match status" value="1"/>
</dbReference>
<dbReference type="InterPro" id="IPR035996">
    <property type="entry name" value="4pyrrol_Methylase_sf"/>
</dbReference>
<dbReference type="UniPathway" id="UPA00251">
    <property type="reaction ID" value="UER00320"/>
</dbReference>
<evidence type="ECO:0000256" key="4">
    <source>
        <dbReference type="ARBA" id="ARBA00023239"/>
    </source>
</evidence>
<evidence type="ECO:0000259" key="10">
    <source>
        <dbReference type="Pfam" id="PF00590"/>
    </source>
</evidence>
<dbReference type="Pfam" id="PF02602">
    <property type="entry name" value="HEM4"/>
    <property type="match status" value="1"/>
</dbReference>
<dbReference type="RefSeq" id="WP_091839250.1">
    <property type="nucleotide sequence ID" value="NZ_FPAA01000015.1"/>
</dbReference>
<dbReference type="InterPro" id="IPR000878">
    <property type="entry name" value="4pyrrol_Mease"/>
</dbReference>
<sequence>MIGRVTFIGAGPKALDHLTLRGREALLDAEVILTDESLDIPLLEGLSVELVKVPLGKPGEHMLVEWAQHGKSIARVVVGDARLTGEMVREAEALFQAKIPFTIIPGVSEQVAWTTYAGLALPSFDEWSIGTDGQACILRLQQSVSQTAKELITRGWAPQSVGSLITSGMEMNQQVRAQSLQAWETDPMDCEEQEASFFVVNHPAHTRLPWFESKPLFGTRVLITRQVSQGKGLAHQIEALGGEAITIPTIRLAPPQNAEVLDDALSRLSSFTWVIFTSVNGVDFFLQRLRQQQVDIRGMHQAKIAAVGPKTAEALRKLGLTVDVIAKEYRGEGLIQSLAPLVKSGEEILLPRATIASEVLPEELRRLGCRVTDAPTYDTLPDESGTERIAAMLQEKRLDIITFTSASTVRYFTQSMDQQGDRWRSHLSGVKVACIGPVTAKEAEKCRLSVDWIAQPYTIDALLEGVTRLVHTEGFLRR</sequence>
<accession>A0A1I6UCT7</accession>
<evidence type="ECO:0000313" key="13">
    <source>
        <dbReference type="Proteomes" id="UP000198660"/>
    </source>
</evidence>
<comment type="similarity">
    <text evidence="2 9">Belongs to the uroporphyrinogen-III synthase family.</text>
</comment>
<dbReference type="PANTHER" id="PTHR38042:SF1">
    <property type="entry name" value="UROPORPHYRINOGEN-III SYNTHASE, CHLOROPLASTIC"/>
    <property type="match status" value="1"/>
</dbReference>